<evidence type="ECO:0000256" key="4">
    <source>
        <dbReference type="ARBA" id="ARBA00022461"/>
    </source>
</evidence>
<keyword evidence="7" id="KW-0915">Sodium</keyword>
<feature type="non-terminal residue" evidence="14">
    <location>
        <position position="1"/>
    </location>
</feature>
<evidence type="ECO:0000256" key="1">
    <source>
        <dbReference type="ARBA" id="ARBA00004141"/>
    </source>
</evidence>
<keyword evidence="10 12" id="KW-0739">Sodium transport</keyword>
<evidence type="ECO:0000256" key="7">
    <source>
        <dbReference type="ARBA" id="ARBA00023053"/>
    </source>
</evidence>
<dbReference type="AlphaFoldDB" id="A0A1E1W3T8"/>
<keyword evidence="11 12" id="KW-0407">Ion channel</keyword>
<dbReference type="GO" id="GO:0005272">
    <property type="term" value="F:sodium channel activity"/>
    <property type="evidence" value="ECO:0007669"/>
    <property type="project" value="UniProtKB-KW"/>
</dbReference>
<proteinExistence type="inferred from homology"/>
<keyword evidence="4 12" id="KW-0894">Sodium channel</keyword>
<evidence type="ECO:0000256" key="2">
    <source>
        <dbReference type="ARBA" id="ARBA00007193"/>
    </source>
</evidence>
<evidence type="ECO:0000313" key="14">
    <source>
        <dbReference type="EMBL" id="JAT81551.1"/>
    </source>
</evidence>
<keyword evidence="8 12" id="KW-0406">Ion transport</keyword>
<keyword evidence="9 13" id="KW-0472">Membrane</keyword>
<accession>A0A1E1W3T8</accession>
<dbReference type="OrthoDB" id="7939651at2759"/>
<dbReference type="Pfam" id="PF00858">
    <property type="entry name" value="ASC"/>
    <property type="match status" value="1"/>
</dbReference>
<organism evidence="14">
    <name type="scientific">Pectinophora gossypiella</name>
    <name type="common">Cotton pink bollworm</name>
    <name type="synonym">Depressaria gossypiella</name>
    <dbReference type="NCBI Taxonomy" id="13191"/>
    <lineage>
        <taxon>Eukaryota</taxon>
        <taxon>Metazoa</taxon>
        <taxon>Ecdysozoa</taxon>
        <taxon>Arthropoda</taxon>
        <taxon>Hexapoda</taxon>
        <taxon>Insecta</taxon>
        <taxon>Pterygota</taxon>
        <taxon>Neoptera</taxon>
        <taxon>Endopterygota</taxon>
        <taxon>Lepidoptera</taxon>
        <taxon>Glossata</taxon>
        <taxon>Ditrysia</taxon>
        <taxon>Gelechioidea</taxon>
        <taxon>Gelechiidae</taxon>
        <taxon>Apatetrinae</taxon>
        <taxon>Pectinophora</taxon>
    </lineage>
</organism>
<dbReference type="Gene3D" id="1.10.287.770">
    <property type="entry name" value="YojJ-like"/>
    <property type="match status" value="1"/>
</dbReference>
<gene>
    <name evidence="14" type="ORF">g.18604</name>
</gene>
<name>A0A1E1W3T8_PECGO</name>
<protein>
    <submittedName>
        <fullName evidence="14">Uncharacterized protein</fullName>
    </submittedName>
</protein>
<evidence type="ECO:0000256" key="13">
    <source>
        <dbReference type="SAM" id="Phobius"/>
    </source>
</evidence>
<evidence type="ECO:0000256" key="5">
    <source>
        <dbReference type="ARBA" id="ARBA00022692"/>
    </source>
</evidence>
<evidence type="ECO:0000256" key="10">
    <source>
        <dbReference type="ARBA" id="ARBA00023201"/>
    </source>
</evidence>
<comment type="similarity">
    <text evidence="2 12">Belongs to the amiloride-sensitive sodium channel (TC 1.A.6) family.</text>
</comment>
<dbReference type="GO" id="GO:0016020">
    <property type="term" value="C:membrane"/>
    <property type="evidence" value="ECO:0007669"/>
    <property type="project" value="UniProtKB-SubCell"/>
</dbReference>
<evidence type="ECO:0000256" key="9">
    <source>
        <dbReference type="ARBA" id="ARBA00023136"/>
    </source>
</evidence>
<keyword evidence="5 12" id="KW-0812">Transmembrane</keyword>
<evidence type="ECO:0000256" key="6">
    <source>
        <dbReference type="ARBA" id="ARBA00022989"/>
    </source>
</evidence>
<comment type="subcellular location">
    <subcellularLocation>
        <location evidence="1">Membrane</location>
        <topology evidence="1">Multi-pass membrane protein</topology>
    </subcellularLocation>
</comment>
<keyword evidence="3 12" id="KW-0813">Transport</keyword>
<evidence type="ECO:0000256" key="11">
    <source>
        <dbReference type="ARBA" id="ARBA00023303"/>
    </source>
</evidence>
<keyword evidence="6 13" id="KW-1133">Transmembrane helix</keyword>
<evidence type="ECO:0000256" key="8">
    <source>
        <dbReference type="ARBA" id="ARBA00023065"/>
    </source>
</evidence>
<dbReference type="EMBL" id="GDQN01009503">
    <property type="protein sequence ID" value="JAT81551.1"/>
    <property type="molecule type" value="Transcribed_RNA"/>
</dbReference>
<feature type="transmembrane region" description="Helical" evidence="13">
    <location>
        <begin position="96"/>
        <end position="117"/>
    </location>
</feature>
<evidence type="ECO:0000256" key="3">
    <source>
        <dbReference type="ARBA" id="ARBA00022448"/>
    </source>
</evidence>
<dbReference type="InterPro" id="IPR001873">
    <property type="entry name" value="ENaC"/>
</dbReference>
<sequence>AMRRLISTYMNTYDCHNTAVCPRFCRAYLYNAFVTERQRQYIWDSTQLNWALRNGDESLQSTVYFHFNSMMVPVYEERYNYDWNIFVADLGGSVGFLLGLSVIGLMTIVGKMWYTIITPFFKSSKVKKDAQSITSNHSISSSTITAKVDNLYKDQDKNTSNTISPNNEEFAKKYNEWQLNSLKDP</sequence>
<evidence type="ECO:0000256" key="12">
    <source>
        <dbReference type="RuleBase" id="RU000679"/>
    </source>
</evidence>
<reference evidence="14" key="1">
    <citation type="submission" date="2015-09" db="EMBL/GenBank/DDBJ databases">
        <title>De novo assembly of Pectinophora gossypiella (Pink Bollworm) gut transcriptome.</title>
        <authorList>
            <person name="Tassone E.E."/>
        </authorList>
    </citation>
    <scope>NUCLEOTIDE SEQUENCE</scope>
</reference>